<proteinExistence type="predicted"/>
<accession>A0A518GWB1</accession>
<dbReference type="OrthoDB" id="9802910at2"/>
<dbReference type="Proteomes" id="UP000317835">
    <property type="component" value="Chromosome"/>
</dbReference>
<protein>
    <recommendedName>
        <fullName evidence="4">DUF2203 domain-containing protein</fullName>
    </recommendedName>
</protein>
<dbReference type="Pfam" id="PF09969">
    <property type="entry name" value="DUF2203"/>
    <property type="match status" value="1"/>
</dbReference>
<dbReference type="KEGG" id="tpla:ElP_07220"/>
<gene>
    <name evidence="2" type="ORF">ElP_07220</name>
</gene>
<name>A0A518GWB1_9BACT</name>
<dbReference type="AlphaFoldDB" id="A0A518GWB1"/>
<dbReference type="EMBL" id="CP036426">
    <property type="protein sequence ID" value="QDV32882.1"/>
    <property type="molecule type" value="Genomic_DNA"/>
</dbReference>
<evidence type="ECO:0008006" key="4">
    <source>
        <dbReference type="Google" id="ProtNLM"/>
    </source>
</evidence>
<evidence type="ECO:0000256" key="1">
    <source>
        <dbReference type="SAM" id="MobiDB-lite"/>
    </source>
</evidence>
<evidence type="ECO:0000313" key="3">
    <source>
        <dbReference type="Proteomes" id="UP000317835"/>
    </source>
</evidence>
<organism evidence="2 3">
    <name type="scientific">Tautonia plasticadhaerens</name>
    <dbReference type="NCBI Taxonomy" id="2527974"/>
    <lineage>
        <taxon>Bacteria</taxon>
        <taxon>Pseudomonadati</taxon>
        <taxon>Planctomycetota</taxon>
        <taxon>Planctomycetia</taxon>
        <taxon>Isosphaerales</taxon>
        <taxon>Isosphaeraceae</taxon>
        <taxon>Tautonia</taxon>
    </lineage>
</organism>
<reference evidence="2 3" key="1">
    <citation type="submission" date="2019-02" db="EMBL/GenBank/DDBJ databases">
        <title>Deep-cultivation of Planctomycetes and their phenomic and genomic characterization uncovers novel biology.</title>
        <authorList>
            <person name="Wiegand S."/>
            <person name="Jogler M."/>
            <person name="Boedeker C."/>
            <person name="Pinto D."/>
            <person name="Vollmers J."/>
            <person name="Rivas-Marin E."/>
            <person name="Kohn T."/>
            <person name="Peeters S.H."/>
            <person name="Heuer A."/>
            <person name="Rast P."/>
            <person name="Oberbeckmann S."/>
            <person name="Bunk B."/>
            <person name="Jeske O."/>
            <person name="Meyerdierks A."/>
            <person name="Storesund J.E."/>
            <person name="Kallscheuer N."/>
            <person name="Luecker S."/>
            <person name="Lage O.M."/>
            <person name="Pohl T."/>
            <person name="Merkel B.J."/>
            <person name="Hornburger P."/>
            <person name="Mueller R.-W."/>
            <person name="Bruemmer F."/>
            <person name="Labrenz M."/>
            <person name="Spormann A.M."/>
            <person name="Op den Camp H."/>
            <person name="Overmann J."/>
            <person name="Amann R."/>
            <person name="Jetten M.S.M."/>
            <person name="Mascher T."/>
            <person name="Medema M.H."/>
            <person name="Devos D.P."/>
            <person name="Kaster A.-K."/>
            <person name="Ovreas L."/>
            <person name="Rohde M."/>
            <person name="Galperin M.Y."/>
            <person name="Jogler C."/>
        </authorList>
    </citation>
    <scope>NUCLEOTIDE SEQUENCE [LARGE SCALE GENOMIC DNA]</scope>
    <source>
        <strain evidence="2 3">ElP</strain>
    </source>
</reference>
<sequence>MALPKSPEAGRRVFTVEEANQTLPLVRAIVADIVRQWKVVSDLEQRLAPVLDRRKSSKADADPYDAELASRRAELAAEQSTFRAYLHELEKLGVELKGAHNGLCDFPSVRDGREVYLCWKLGEAEVTHWHELHSGFSGRQPIDAREPSHAGHQPA</sequence>
<feature type="region of interest" description="Disordered" evidence="1">
    <location>
        <begin position="136"/>
        <end position="155"/>
    </location>
</feature>
<evidence type="ECO:0000313" key="2">
    <source>
        <dbReference type="EMBL" id="QDV32882.1"/>
    </source>
</evidence>
<dbReference type="InterPro" id="IPR018699">
    <property type="entry name" value="DUF2203"/>
</dbReference>
<dbReference type="PIRSF" id="PIRSF016498">
    <property type="entry name" value="UCP016498"/>
    <property type="match status" value="1"/>
</dbReference>
<keyword evidence="3" id="KW-1185">Reference proteome</keyword>
<dbReference type="RefSeq" id="WP_145267296.1">
    <property type="nucleotide sequence ID" value="NZ_CP036426.1"/>
</dbReference>